<dbReference type="AlphaFoldDB" id="A0A9E2L3G4"/>
<evidence type="ECO:0000313" key="1">
    <source>
        <dbReference type="EMBL" id="MBU3850649.1"/>
    </source>
</evidence>
<dbReference type="Proteomes" id="UP000823914">
    <property type="component" value="Unassembled WGS sequence"/>
</dbReference>
<gene>
    <name evidence="1" type="ORF">IAA16_08790</name>
</gene>
<dbReference type="EMBL" id="JAHLFV010000205">
    <property type="protein sequence ID" value="MBU3850649.1"/>
    <property type="molecule type" value="Genomic_DNA"/>
</dbReference>
<feature type="non-terminal residue" evidence="1">
    <location>
        <position position="1"/>
    </location>
</feature>
<accession>A0A9E2L3G4</accession>
<name>A0A9E2L3G4_9SPIR</name>
<reference evidence="1" key="1">
    <citation type="journal article" date="2021" name="PeerJ">
        <title>Extensive microbial diversity within the chicken gut microbiome revealed by metagenomics and culture.</title>
        <authorList>
            <person name="Gilroy R."/>
            <person name="Ravi A."/>
            <person name="Getino M."/>
            <person name="Pursley I."/>
            <person name="Horton D.L."/>
            <person name="Alikhan N.F."/>
            <person name="Baker D."/>
            <person name="Gharbi K."/>
            <person name="Hall N."/>
            <person name="Watson M."/>
            <person name="Adriaenssens E.M."/>
            <person name="Foster-Nyarko E."/>
            <person name="Jarju S."/>
            <person name="Secka A."/>
            <person name="Antonio M."/>
            <person name="Oren A."/>
            <person name="Chaudhuri R.R."/>
            <person name="La Ragione R."/>
            <person name="Hildebrand F."/>
            <person name="Pallen M.J."/>
        </authorList>
    </citation>
    <scope>NUCLEOTIDE SEQUENCE</scope>
    <source>
        <strain evidence="1">Gambia15-2214</strain>
    </source>
</reference>
<evidence type="ECO:0000313" key="2">
    <source>
        <dbReference type="Proteomes" id="UP000823914"/>
    </source>
</evidence>
<organism evidence="1 2">
    <name type="scientific">Candidatus Treponema excrementipullorum</name>
    <dbReference type="NCBI Taxonomy" id="2838768"/>
    <lineage>
        <taxon>Bacteria</taxon>
        <taxon>Pseudomonadati</taxon>
        <taxon>Spirochaetota</taxon>
        <taxon>Spirochaetia</taxon>
        <taxon>Spirochaetales</taxon>
        <taxon>Treponemataceae</taxon>
        <taxon>Treponema</taxon>
    </lineage>
</organism>
<proteinExistence type="predicted"/>
<protein>
    <submittedName>
        <fullName evidence="1">Uncharacterized protein</fullName>
    </submittedName>
</protein>
<comment type="caution">
    <text evidence="1">The sequence shown here is derived from an EMBL/GenBank/DDBJ whole genome shotgun (WGS) entry which is preliminary data.</text>
</comment>
<reference evidence="1" key="2">
    <citation type="submission" date="2021-04" db="EMBL/GenBank/DDBJ databases">
        <authorList>
            <person name="Gilroy R."/>
        </authorList>
    </citation>
    <scope>NUCLEOTIDE SEQUENCE</scope>
    <source>
        <strain evidence="1">Gambia15-2214</strain>
    </source>
</reference>
<sequence>SRGLGDVYKRQAVDDEKNRSPQEKFLTWNLQKTRGVQWFDLYQTYITPAESPLPKQPPVYQYKGMMINVDMGKMFSIGSILTLGYEEDKLPLDFSFFSLPKQEHLWNTLQYSILGHKTFYLWDTLSIAPFGGFLLSQYNLNILGADYPLFYRRYQSTLIGIGIVYTPHRFWQIDCSLSFSPYNLIYDMNNSLSQFSYKISGTFKTSFFSLTGIVSSESNFEHKFIDERRNILVVSSIGFYFTITI</sequence>